<sequence length="539" mass="55276">MPVHGLVRVSPFAIALVLITFSVNGAEAGSGLSGRKLLDTNLAAGDVDVSCNGLAPISILRSVQDIPAAVQDVVSAAVPLYNNNQHGAAACVYESLLWELIRSPWLSGSDPVFLLATRTLNVSQTLARGRLSVWPVKQGTDFVGSVVVGRGVTAGGVNPTAAASGTTPGSSNSTSMVSNGIGLAQALNAGTNNASQTETNQGTSQGAIANGSSYASTDSSSSSNAGQVEPSDQTRSWVIRWAMEALVGWGDVVGACNAMAGSAHSQQALQIAGYLREKFPEQCALSLLVATEQLRVVCTAAAAALSSPKPRMPANLAAILAAGGSNPSVSSPTSPSSPSSTAQSASYRNIQALVSTLADRIGQTPSQSPGERMYVLADVISLASKATLTDTSGTQSSPGVRAPPTAWTFGNSPTNNCLKTQGCTSASTTSIVETWLFSFGGLLGLLILGLAMCILIRRHRRNRLLSESSGASITPVDVPAVDGPPEDPTVLKSPLARALRAITVWLPGGLAAIAYEERKPQPDPEAGSPAATPRTPKDP</sequence>
<evidence type="ECO:0008006" key="6">
    <source>
        <dbReference type="Google" id="ProtNLM"/>
    </source>
</evidence>
<keyword evidence="2" id="KW-0812">Transmembrane</keyword>
<evidence type="ECO:0000256" key="2">
    <source>
        <dbReference type="SAM" id="Phobius"/>
    </source>
</evidence>
<feature type="compositionally biased region" description="Low complexity" evidence="1">
    <location>
        <begin position="212"/>
        <end position="223"/>
    </location>
</feature>
<feature type="compositionally biased region" description="Polar residues" evidence="1">
    <location>
        <begin position="224"/>
        <end position="233"/>
    </location>
</feature>
<feature type="region of interest" description="Disordered" evidence="1">
    <location>
        <begin position="191"/>
        <end position="233"/>
    </location>
</feature>
<keyword evidence="3" id="KW-0732">Signal</keyword>
<evidence type="ECO:0000256" key="3">
    <source>
        <dbReference type="SAM" id="SignalP"/>
    </source>
</evidence>
<evidence type="ECO:0000256" key="1">
    <source>
        <dbReference type="SAM" id="MobiDB-lite"/>
    </source>
</evidence>
<evidence type="ECO:0000313" key="5">
    <source>
        <dbReference type="Proteomes" id="UP000054558"/>
    </source>
</evidence>
<feature type="transmembrane region" description="Helical" evidence="2">
    <location>
        <begin position="435"/>
        <end position="456"/>
    </location>
</feature>
<name>A0A1Y1HKL6_KLENI</name>
<feature type="compositionally biased region" description="Polar residues" evidence="1">
    <location>
        <begin position="388"/>
        <end position="398"/>
    </location>
</feature>
<keyword evidence="5" id="KW-1185">Reference proteome</keyword>
<organism evidence="4 5">
    <name type="scientific">Klebsormidium nitens</name>
    <name type="common">Green alga</name>
    <name type="synonym">Ulothrix nitens</name>
    <dbReference type="NCBI Taxonomy" id="105231"/>
    <lineage>
        <taxon>Eukaryota</taxon>
        <taxon>Viridiplantae</taxon>
        <taxon>Streptophyta</taxon>
        <taxon>Klebsormidiophyceae</taxon>
        <taxon>Klebsormidiales</taxon>
        <taxon>Klebsormidiaceae</taxon>
        <taxon>Klebsormidium</taxon>
    </lineage>
</organism>
<evidence type="ECO:0000313" key="4">
    <source>
        <dbReference type="EMBL" id="GAQ77679.1"/>
    </source>
</evidence>
<proteinExistence type="predicted"/>
<feature type="chain" id="PRO_5012485709" description="Transmembrane protein" evidence="3">
    <location>
        <begin position="29"/>
        <end position="539"/>
    </location>
</feature>
<protein>
    <recommendedName>
        <fullName evidence="6">Transmembrane protein</fullName>
    </recommendedName>
</protein>
<feature type="signal peptide" evidence="3">
    <location>
        <begin position="1"/>
        <end position="28"/>
    </location>
</feature>
<feature type="region of interest" description="Disordered" evidence="1">
    <location>
        <begin position="516"/>
        <end position="539"/>
    </location>
</feature>
<reference evidence="4 5" key="1">
    <citation type="journal article" date="2014" name="Nat. Commun.">
        <title>Klebsormidium flaccidum genome reveals primary factors for plant terrestrial adaptation.</title>
        <authorList>
            <person name="Hori K."/>
            <person name="Maruyama F."/>
            <person name="Fujisawa T."/>
            <person name="Togashi T."/>
            <person name="Yamamoto N."/>
            <person name="Seo M."/>
            <person name="Sato S."/>
            <person name="Yamada T."/>
            <person name="Mori H."/>
            <person name="Tajima N."/>
            <person name="Moriyama T."/>
            <person name="Ikeuchi M."/>
            <person name="Watanabe M."/>
            <person name="Wada H."/>
            <person name="Kobayashi K."/>
            <person name="Saito M."/>
            <person name="Masuda T."/>
            <person name="Sasaki-Sekimoto Y."/>
            <person name="Mashiguchi K."/>
            <person name="Awai K."/>
            <person name="Shimojima M."/>
            <person name="Masuda S."/>
            <person name="Iwai M."/>
            <person name="Nobusawa T."/>
            <person name="Narise T."/>
            <person name="Kondo S."/>
            <person name="Saito H."/>
            <person name="Sato R."/>
            <person name="Murakawa M."/>
            <person name="Ihara Y."/>
            <person name="Oshima-Yamada Y."/>
            <person name="Ohtaka K."/>
            <person name="Satoh M."/>
            <person name="Sonobe K."/>
            <person name="Ishii M."/>
            <person name="Ohtani R."/>
            <person name="Kanamori-Sato M."/>
            <person name="Honoki R."/>
            <person name="Miyazaki D."/>
            <person name="Mochizuki H."/>
            <person name="Umetsu J."/>
            <person name="Higashi K."/>
            <person name="Shibata D."/>
            <person name="Kamiya Y."/>
            <person name="Sato N."/>
            <person name="Nakamura Y."/>
            <person name="Tabata S."/>
            <person name="Ida S."/>
            <person name="Kurokawa K."/>
            <person name="Ohta H."/>
        </authorList>
    </citation>
    <scope>NUCLEOTIDE SEQUENCE [LARGE SCALE GENOMIC DNA]</scope>
    <source>
        <strain evidence="4 5">NIES-2285</strain>
    </source>
</reference>
<accession>A0A1Y1HKL6</accession>
<dbReference type="EMBL" id="DF236951">
    <property type="protein sequence ID" value="GAQ77679.1"/>
    <property type="molecule type" value="Genomic_DNA"/>
</dbReference>
<dbReference type="AlphaFoldDB" id="A0A1Y1HKL6"/>
<feature type="region of interest" description="Disordered" evidence="1">
    <location>
        <begin position="388"/>
        <end position="408"/>
    </location>
</feature>
<dbReference type="Proteomes" id="UP000054558">
    <property type="component" value="Unassembled WGS sequence"/>
</dbReference>
<feature type="compositionally biased region" description="Polar residues" evidence="1">
    <location>
        <begin position="191"/>
        <end position="211"/>
    </location>
</feature>
<keyword evidence="2" id="KW-0472">Membrane</keyword>
<keyword evidence="2" id="KW-1133">Transmembrane helix</keyword>
<gene>
    <name evidence="4" type="ORF">KFL_000020410</name>
</gene>